<keyword evidence="1" id="KW-0175">Coiled coil</keyword>
<keyword evidence="2" id="KW-1133">Transmembrane helix</keyword>
<protein>
    <submittedName>
        <fullName evidence="3">Uncharacterized protein</fullName>
    </submittedName>
</protein>
<dbReference type="Proteomes" id="UP001165287">
    <property type="component" value="Unassembled WGS sequence"/>
</dbReference>
<feature type="coiled-coil region" evidence="1">
    <location>
        <begin position="172"/>
        <end position="221"/>
    </location>
</feature>
<comment type="caution">
    <text evidence="3">The sequence shown here is derived from an EMBL/GenBank/DDBJ whole genome shotgun (WGS) entry which is preliminary data.</text>
</comment>
<organism evidence="3 4">
    <name type="scientific">Metabacillus rhizolycopersici</name>
    <dbReference type="NCBI Taxonomy" id="2875709"/>
    <lineage>
        <taxon>Bacteria</taxon>
        <taxon>Bacillati</taxon>
        <taxon>Bacillota</taxon>
        <taxon>Bacilli</taxon>
        <taxon>Bacillales</taxon>
        <taxon>Bacillaceae</taxon>
        <taxon>Metabacillus</taxon>
    </lineage>
</organism>
<evidence type="ECO:0000313" key="3">
    <source>
        <dbReference type="EMBL" id="MBZ5753301.1"/>
    </source>
</evidence>
<keyword evidence="4" id="KW-1185">Reference proteome</keyword>
<feature type="transmembrane region" description="Helical" evidence="2">
    <location>
        <begin position="65"/>
        <end position="86"/>
    </location>
</feature>
<gene>
    <name evidence="3" type="ORF">K9V48_24515</name>
</gene>
<dbReference type="RefSeq" id="WP_224141730.1">
    <property type="nucleotide sequence ID" value="NZ_JAIQUM010000099.1"/>
</dbReference>
<feature type="transmembrane region" description="Helical" evidence="2">
    <location>
        <begin position="92"/>
        <end position="112"/>
    </location>
</feature>
<keyword evidence="2" id="KW-0812">Transmembrane</keyword>
<accession>A0ABS7UYA1</accession>
<evidence type="ECO:0000256" key="2">
    <source>
        <dbReference type="SAM" id="Phobius"/>
    </source>
</evidence>
<keyword evidence="2" id="KW-0472">Membrane</keyword>
<proteinExistence type="predicted"/>
<sequence>MSDKPNYHGFLHNFAPKMDKVLAIFRTESTRENIKSNWLNGLFLLMLREVRTCFKPISKLDGMKVTNLTGLAVIGGLIASIISWLLVLHWGWVVFIGLASFVLILVCLIPYYKNKMLDIYHPFFHMPAYKKFRPNEYELLNHSVMDKHFSYTDLANYVDEVSTKQTEESNVVEIITNQLNEQKDEYKKRIQEQVDREKEIVKEYRDEIEKLNDDLDEYETVISYLVEFIQEIYVIMRRIASGMFHFSDLKMISGFTIYQMKDNELTRIADEGTTGQTPKYIDLNQINHNPWVQTIIDAAKGKKELELRNNQPTEGYESVSFKFYLGKSKKMWIFSLQIHRSTNPRGFLLALSDNKIDKRVIYEMLFGLCLILDDKLEGEKRKGEETFGSRQIGESS</sequence>
<evidence type="ECO:0000256" key="1">
    <source>
        <dbReference type="SAM" id="Coils"/>
    </source>
</evidence>
<dbReference type="EMBL" id="JAIQUM010000099">
    <property type="protein sequence ID" value="MBZ5753301.1"/>
    <property type="molecule type" value="Genomic_DNA"/>
</dbReference>
<reference evidence="3" key="1">
    <citation type="submission" date="2024-05" db="EMBL/GenBank/DDBJ databases">
        <title>Metabacillus sp. nov., isolated from the rhizosphere soil of tomato plants.</title>
        <authorList>
            <person name="Ma R."/>
        </authorList>
    </citation>
    <scope>NUCLEOTIDE SEQUENCE</scope>
    <source>
        <strain evidence="3">DBTR6</strain>
    </source>
</reference>
<name>A0ABS7UYA1_9BACI</name>
<evidence type="ECO:0000313" key="4">
    <source>
        <dbReference type="Proteomes" id="UP001165287"/>
    </source>
</evidence>